<comment type="catalytic activity">
    <reaction evidence="3">
        <text>L-arginine + H2O = L-citrulline + NH4(+)</text>
        <dbReference type="Rhea" id="RHEA:19597"/>
        <dbReference type="ChEBI" id="CHEBI:15377"/>
        <dbReference type="ChEBI" id="CHEBI:28938"/>
        <dbReference type="ChEBI" id="CHEBI:32682"/>
        <dbReference type="ChEBI" id="CHEBI:57743"/>
        <dbReference type="EC" id="3.5.3.6"/>
    </reaction>
</comment>
<dbReference type="GO" id="GO:0019546">
    <property type="term" value="P:L-arginine deiminase pathway"/>
    <property type="evidence" value="ECO:0007669"/>
    <property type="project" value="TreeGrafter"/>
</dbReference>
<gene>
    <name evidence="4" type="ORF">VA7868_03247</name>
</gene>
<dbReference type="PANTHER" id="PTHR47271">
    <property type="entry name" value="ARGININE DEIMINASE"/>
    <property type="match status" value="1"/>
</dbReference>
<proteinExistence type="predicted"/>
<dbReference type="PANTHER" id="PTHR47271:SF2">
    <property type="entry name" value="ARGININE DEIMINASE"/>
    <property type="match status" value="1"/>
</dbReference>
<dbReference type="Gene3D" id="3.75.10.10">
    <property type="entry name" value="L-arginine/glycine Amidinotransferase, Chain A"/>
    <property type="match status" value="1"/>
</dbReference>
<keyword evidence="5" id="KW-1185">Reference proteome</keyword>
<dbReference type="Proteomes" id="UP000184608">
    <property type="component" value="Unassembled WGS sequence"/>
</dbReference>
<dbReference type="RefSeq" id="WP_073604877.1">
    <property type="nucleotide sequence ID" value="NZ_FQXZ01000037.1"/>
</dbReference>
<evidence type="ECO:0000313" key="5">
    <source>
        <dbReference type="Proteomes" id="UP000184608"/>
    </source>
</evidence>
<evidence type="ECO:0000256" key="1">
    <source>
        <dbReference type="ARBA" id="ARBA00005213"/>
    </source>
</evidence>
<organism evidence="4 5">
    <name type="scientific">Vibrio aerogenes CECT 7868</name>
    <dbReference type="NCBI Taxonomy" id="1216006"/>
    <lineage>
        <taxon>Bacteria</taxon>
        <taxon>Pseudomonadati</taxon>
        <taxon>Pseudomonadota</taxon>
        <taxon>Gammaproteobacteria</taxon>
        <taxon>Vibrionales</taxon>
        <taxon>Vibrionaceae</taxon>
        <taxon>Vibrio</taxon>
    </lineage>
</organism>
<evidence type="ECO:0000256" key="2">
    <source>
        <dbReference type="ARBA" id="ARBA00012171"/>
    </source>
</evidence>
<dbReference type="Pfam" id="PF02274">
    <property type="entry name" value="ADI"/>
    <property type="match status" value="1"/>
</dbReference>
<sequence length="296" mass="32524">MSDYGCQNMAGKMTRVLMRRPAQSLRNADPKQWHYNHLFDAEQAIEEYEAFVGLIETSGADIVWIPDDNDDLADAMFTRDASLITKAGAILLNMGKPLRAEEPQLHGKILTQAGIPVLGHLSGDARIEGGDIIWLDENTLIVGLGFRSNRTGVEVLQTLLNPHGVEVLGFDMPYWTGEAACLHLMSVISPLTETKYLVHPPLIPAALWTLMKSRGIDMVIAPADEFEASFGLNLNVLPTQPDRCIMIDGFPKTKAVMEAHGTHVDVFPGNALCMACEGGPTCLTNPVMRQAIQERY</sequence>
<dbReference type="EMBL" id="FQXZ01000037">
    <property type="protein sequence ID" value="SHI27856.1"/>
    <property type="molecule type" value="Genomic_DNA"/>
</dbReference>
<dbReference type="GO" id="GO:0016990">
    <property type="term" value="F:arginine deiminase activity"/>
    <property type="evidence" value="ECO:0007669"/>
    <property type="project" value="UniProtKB-EC"/>
</dbReference>
<dbReference type="STRING" id="1216006.VA7868_03247"/>
<dbReference type="EC" id="3.5.3.6" evidence="2"/>
<dbReference type="SUPFAM" id="SSF55909">
    <property type="entry name" value="Pentein"/>
    <property type="match status" value="1"/>
</dbReference>
<reference evidence="4 5" key="1">
    <citation type="submission" date="2016-11" db="EMBL/GenBank/DDBJ databases">
        <authorList>
            <person name="Jaros S."/>
            <person name="Januszkiewicz K."/>
            <person name="Wedrychowicz H."/>
        </authorList>
    </citation>
    <scope>NUCLEOTIDE SEQUENCE [LARGE SCALE GENOMIC DNA]</scope>
    <source>
        <strain evidence="4 5">CECT 7868</strain>
    </source>
</reference>
<accession>A0A1M5ZUP2</accession>
<evidence type="ECO:0000256" key="3">
    <source>
        <dbReference type="ARBA" id="ARBA00049429"/>
    </source>
</evidence>
<dbReference type="OrthoDB" id="9807502at2"/>
<comment type="pathway">
    <text evidence="1">Amino-acid degradation; L-arginine degradation via ADI pathway; carbamoyl phosphate from L-arginine: step 1/2.</text>
</comment>
<keyword evidence="4" id="KW-0378">Hydrolase</keyword>
<name>A0A1M5ZUP2_9VIBR</name>
<dbReference type="AlphaFoldDB" id="A0A1M5ZUP2"/>
<evidence type="ECO:0000313" key="4">
    <source>
        <dbReference type="EMBL" id="SHI27856.1"/>
    </source>
</evidence>
<protein>
    <recommendedName>
        <fullName evidence="2">arginine deiminase</fullName>
        <ecNumber evidence="2">3.5.3.6</ecNumber>
    </recommendedName>
</protein>